<dbReference type="AlphaFoldDB" id="A0A2H9TCE4"/>
<dbReference type="Gene3D" id="3.40.50.2000">
    <property type="entry name" value="Glycogen Phosphorylase B"/>
    <property type="match status" value="1"/>
</dbReference>
<sequence length="379" mass="43461">MVDLVVFGEDWIGHPSATQHLIKGLLPRHRVIWVNSIGLRAPRMNGYDLRRMMQKLRDFCCKNTADTTEKNLTVLYPLVIPLYGLKWVRRINHWLLVRQIRRCIRQQQFFRYILWTSLPTSVDVMGDLNAVKCLYYCGDDFSALDGVAYSPVVVCEQYLAAKVDLVVVPGEQLAKRFNGCPLMILPHGVNYPLFSFPQARPDDLPREGPVAGFYGSLSAWLDIDLLIQTATALPKWQFVFIGPVKTSLSGLEALPNVHILPPKRHGQLPAYVQNWDVSLLPFRNNLQIKSCNPLKLKEYLASGTPVASTTFHAVKAYSNEVVLQQPREPFYRVIQRAYLFGGDADKRQRQQAVEKESWRSRSQWLSQLFLEWETENTCN</sequence>
<protein>
    <submittedName>
        <fullName evidence="1">Putative teichuronic acid biosynthesis glycosyltransferase TuaH</fullName>
        <ecNumber evidence="1">2.4.-.-</ecNumber>
    </submittedName>
</protein>
<dbReference type="EMBL" id="NSIT01000002">
    <property type="protein sequence ID" value="PJE80921.1"/>
    <property type="molecule type" value="Genomic_DNA"/>
</dbReference>
<name>A0A2H9TCE4_9ZZZZ</name>
<dbReference type="SUPFAM" id="SSF53756">
    <property type="entry name" value="UDP-Glycosyltransferase/glycogen phosphorylase"/>
    <property type="match status" value="1"/>
</dbReference>
<comment type="caution">
    <text evidence="1">The sequence shown here is derived from an EMBL/GenBank/DDBJ whole genome shotgun (WGS) entry which is preliminary data.</text>
</comment>
<dbReference type="EC" id="2.4.-.-" evidence="1"/>
<keyword evidence="1" id="KW-0328">Glycosyltransferase</keyword>
<gene>
    <name evidence="1" type="primary">tuaH</name>
    <name evidence="1" type="ORF">CI610_00079</name>
</gene>
<proteinExistence type="predicted"/>
<dbReference type="GO" id="GO:0016757">
    <property type="term" value="F:glycosyltransferase activity"/>
    <property type="evidence" value="ECO:0007669"/>
    <property type="project" value="UniProtKB-KW"/>
</dbReference>
<reference evidence="1" key="1">
    <citation type="journal article" date="2017" name="Appl. Environ. Microbiol.">
        <title>Molecular characterization of an Endozoicomonas-like organism causing infection in king scallop Pecten maximus L.</title>
        <authorList>
            <person name="Cano I."/>
            <person name="van Aerle R."/>
            <person name="Ross S."/>
            <person name="Verner-Jeffreys D.W."/>
            <person name="Paley R.K."/>
            <person name="Rimmer G."/>
            <person name="Ryder D."/>
            <person name="Hooper P."/>
            <person name="Stone D."/>
            <person name="Feist S.W."/>
        </authorList>
    </citation>
    <scope>NUCLEOTIDE SEQUENCE</scope>
</reference>
<keyword evidence="1" id="KW-0808">Transferase</keyword>
<evidence type="ECO:0000313" key="1">
    <source>
        <dbReference type="EMBL" id="PJE80921.1"/>
    </source>
</evidence>
<dbReference type="Pfam" id="PF13692">
    <property type="entry name" value="Glyco_trans_1_4"/>
    <property type="match status" value="1"/>
</dbReference>
<organism evidence="1">
    <name type="scientific">invertebrate metagenome</name>
    <dbReference type="NCBI Taxonomy" id="1711999"/>
    <lineage>
        <taxon>unclassified sequences</taxon>
        <taxon>metagenomes</taxon>
        <taxon>organismal metagenomes</taxon>
    </lineage>
</organism>
<accession>A0A2H9TCE4</accession>